<dbReference type="InterPro" id="IPR018110">
    <property type="entry name" value="Mandel_Rmase/mucon_lact_enz_CS"/>
</dbReference>
<keyword evidence="6" id="KW-1185">Reference proteome</keyword>
<evidence type="ECO:0000256" key="1">
    <source>
        <dbReference type="ARBA" id="ARBA00001946"/>
    </source>
</evidence>
<proteinExistence type="predicted"/>
<evidence type="ECO:0000256" key="2">
    <source>
        <dbReference type="ARBA" id="ARBA00022723"/>
    </source>
</evidence>
<dbReference type="SMART" id="SM00922">
    <property type="entry name" value="MR_MLE"/>
    <property type="match status" value="1"/>
</dbReference>
<evidence type="ECO:0000313" key="5">
    <source>
        <dbReference type="EMBL" id="MCQ8240636.1"/>
    </source>
</evidence>
<dbReference type="InterPro" id="IPR029065">
    <property type="entry name" value="Enolase_C-like"/>
</dbReference>
<dbReference type="InterPro" id="IPR013342">
    <property type="entry name" value="Mandelate_racemase_C"/>
</dbReference>
<protein>
    <submittedName>
        <fullName evidence="5">Mandelate racemase</fullName>
    </submittedName>
</protein>
<dbReference type="Proteomes" id="UP001524547">
    <property type="component" value="Unassembled WGS sequence"/>
</dbReference>
<name>A0ABT1VWC0_9PROT</name>
<dbReference type="PANTHER" id="PTHR13794:SF58">
    <property type="entry name" value="MITOCHONDRIAL ENOLASE SUPERFAMILY MEMBER 1"/>
    <property type="match status" value="1"/>
</dbReference>
<dbReference type="Gene3D" id="3.20.20.120">
    <property type="entry name" value="Enolase-like C-terminal domain"/>
    <property type="match status" value="1"/>
</dbReference>
<dbReference type="InterPro" id="IPR013341">
    <property type="entry name" value="Mandelate_racemase_N_dom"/>
</dbReference>
<dbReference type="PANTHER" id="PTHR13794">
    <property type="entry name" value="ENOLASE SUPERFAMILY, MANDELATE RACEMASE"/>
    <property type="match status" value="1"/>
</dbReference>
<dbReference type="PROSITE" id="PS00908">
    <property type="entry name" value="MR_MLE_1"/>
    <property type="match status" value="1"/>
</dbReference>
<dbReference type="InterPro" id="IPR036849">
    <property type="entry name" value="Enolase-like_C_sf"/>
</dbReference>
<feature type="domain" description="Mandelate racemase/muconate lactonizing enzyme C-terminal" evidence="4">
    <location>
        <begin position="144"/>
        <end position="240"/>
    </location>
</feature>
<evidence type="ECO:0000256" key="3">
    <source>
        <dbReference type="ARBA" id="ARBA00022842"/>
    </source>
</evidence>
<dbReference type="Gene3D" id="3.30.390.10">
    <property type="entry name" value="Enolase-like, N-terminal domain"/>
    <property type="match status" value="1"/>
</dbReference>
<dbReference type="RefSeq" id="WP_422919381.1">
    <property type="nucleotide sequence ID" value="NZ_JAMZEJ010000004.1"/>
</dbReference>
<evidence type="ECO:0000313" key="6">
    <source>
        <dbReference type="Proteomes" id="UP001524547"/>
    </source>
</evidence>
<reference evidence="5 6" key="1">
    <citation type="submission" date="2022-06" db="EMBL/GenBank/DDBJ databases">
        <title>Rhizosaccharibacter gen. nov. sp. nov. KSS12, endophytic bacteria isolated from sugarcane.</title>
        <authorList>
            <person name="Pitiwittayakul N."/>
        </authorList>
    </citation>
    <scope>NUCLEOTIDE SEQUENCE [LARGE SCALE GENOMIC DNA]</scope>
    <source>
        <strain evidence="5 6">KSS12</strain>
    </source>
</reference>
<dbReference type="CDD" id="cd03328">
    <property type="entry name" value="MR_like_3"/>
    <property type="match status" value="1"/>
</dbReference>
<dbReference type="InterPro" id="IPR029017">
    <property type="entry name" value="Enolase-like_N"/>
</dbReference>
<comment type="cofactor">
    <cofactor evidence="1">
        <name>Mg(2+)</name>
        <dbReference type="ChEBI" id="CHEBI:18420"/>
    </cofactor>
</comment>
<dbReference type="SFLD" id="SFLDS00001">
    <property type="entry name" value="Enolase"/>
    <property type="match status" value="1"/>
</dbReference>
<dbReference type="SFLD" id="SFLDG00179">
    <property type="entry name" value="mandelate_racemase"/>
    <property type="match status" value="1"/>
</dbReference>
<evidence type="ECO:0000259" key="4">
    <source>
        <dbReference type="SMART" id="SM00922"/>
    </source>
</evidence>
<accession>A0ABT1VWC0</accession>
<dbReference type="Pfam" id="PF13378">
    <property type="entry name" value="MR_MLE_C"/>
    <property type="match status" value="1"/>
</dbReference>
<organism evidence="5 6">
    <name type="scientific">Rhizosaccharibacter radicis</name>
    <dbReference type="NCBI Taxonomy" id="2782605"/>
    <lineage>
        <taxon>Bacteria</taxon>
        <taxon>Pseudomonadati</taxon>
        <taxon>Pseudomonadota</taxon>
        <taxon>Alphaproteobacteria</taxon>
        <taxon>Acetobacterales</taxon>
        <taxon>Acetobacteraceae</taxon>
        <taxon>Rhizosaccharibacter</taxon>
    </lineage>
</organism>
<dbReference type="InterPro" id="IPR046945">
    <property type="entry name" value="RHMD-like"/>
</dbReference>
<keyword evidence="3" id="KW-0460">Magnesium</keyword>
<dbReference type="SUPFAM" id="SSF51604">
    <property type="entry name" value="Enolase C-terminal domain-like"/>
    <property type="match status" value="1"/>
</dbReference>
<dbReference type="EMBL" id="JAMZEJ010000004">
    <property type="protein sequence ID" value="MCQ8240636.1"/>
    <property type="molecule type" value="Genomic_DNA"/>
</dbReference>
<dbReference type="Pfam" id="PF02746">
    <property type="entry name" value="MR_MLE_N"/>
    <property type="match status" value="1"/>
</dbReference>
<keyword evidence="2" id="KW-0479">Metal-binding</keyword>
<comment type="caution">
    <text evidence="5">The sequence shown here is derived from an EMBL/GenBank/DDBJ whole genome shotgun (WGS) entry which is preliminary data.</text>
</comment>
<gene>
    <name evidence="5" type="ORF">NFI88_07235</name>
</gene>
<dbReference type="SUPFAM" id="SSF54826">
    <property type="entry name" value="Enolase N-terminal domain-like"/>
    <property type="match status" value="1"/>
</dbReference>
<sequence>MVLDAPVVSIKARSFTIPTDRPEADGTLSWSSTTLVLVEAEAADRTGIGYTYADAALLPLINNKLAGAIRGQDAFDPQRAWRIMQGAVRNLGADGLAATAISAVDAALWDLKAKLLDVPLATLLGRFRSAIPVYGSGGFTSYPDEVLRDQLAAWVERDGCRAVKMKIGSEPDRDPERVRAAKDAIGGAALFVDANGGFGRKQAVTMGERFADQGVAWFEEPVSSDDLDGLRFVRDHLPASMEVAAGEYGYRAGYFARMLGAGAVDVLQADISRCGGVTGFMLVAALCEAEQIDLSCHCAPALHLHAGCAAPRLRHLEWFHDHVRIEQMLFDGAPVARNGVIAPDLSRPGHGISFKEADARPFAD</sequence>